<dbReference type="Proteomes" id="UP001246858">
    <property type="component" value="Unassembled WGS sequence"/>
</dbReference>
<keyword evidence="2" id="KW-1185">Reference proteome</keyword>
<organism evidence="1 2">
    <name type="scientific">Pedobacter africanus</name>
    <dbReference type="NCBI Taxonomy" id="151894"/>
    <lineage>
        <taxon>Bacteria</taxon>
        <taxon>Pseudomonadati</taxon>
        <taxon>Bacteroidota</taxon>
        <taxon>Sphingobacteriia</taxon>
        <taxon>Sphingobacteriales</taxon>
        <taxon>Sphingobacteriaceae</taxon>
        <taxon>Pedobacter</taxon>
    </lineage>
</organism>
<accession>A0ACC6KUB7</accession>
<comment type="caution">
    <text evidence="1">The sequence shown here is derived from an EMBL/GenBank/DDBJ whole genome shotgun (WGS) entry which is preliminary data.</text>
</comment>
<proteinExistence type="predicted"/>
<evidence type="ECO:0000313" key="2">
    <source>
        <dbReference type="Proteomes" id="UP001246858"/>
    </source>
</evidence>
<sequence>MQKITKKNMPFLKSLLCEIEWSELINKIGRTPILILLINGILFMSSCKKFLEIDSPKDSITPSELFANNEIATSTVTGIYSRIMATTLNPFSGSEQSVGVLAGLSADELKSHNPLHEAFYRNEVPSSSGYIEAVWNNVYSGIYSANSILEGLQSPNGLSDDVRKQLEGEVKFIRAFSYFYLVNLFGDVPLNLTSDYRVNKIASKASKQKIYDQIIADLNDAENLLSSSYVTNERVRPNKWVAKAMLARVYLYLENWDLAAQKAKEVIDQKPTYELMDDLDKIFLKNSKEAIWQLMPNAGSNTRDGAVYVLVSTPANISLSEGLMKIFETGDNRKVKWTGIYTNSTGTYNYPYKYKIRTTTNGIVSEYSMVIRLAELYLIRAEARINNGNVSLGITDLNVIRQRPLPNGTPSNSIPALPLDLNKSDALLALEKERRIELFCEWGHRWLDLKRSGRASTVLSPLKGITWKDTDVLYPLPNAEITGNPNSGQNLGY</sequence>
<evidence type="ECO:0000313" key="1">
    <source>
        <dbReference type="EMBL" id="MDR6782826.1"/>
    </source>
</evidence>
<dbReference type="EMBL" id="JAVDTF010000001">
    <property type="protein sequence ID" value="MDR6782826.1"/>
    <property type="molecule type" value="Genomic_DNA"/>
</dbReference>
<gene>
    <name evidence="1" type="ORF">J2X78_001378</name>
</gene>
<reference evidence="1" key="1">
    <citation type="submission" date="2023-07" db="EMBL/GenBank/DDBJ databases">
        <title>Sorghum-associated microbial communities from plants grown in Nebraska, USA.</title>
        <authorList>
            <person name="Schachtman D."/>
        </authorList>
    </citation>
    <scope>NUCLEOTIDE SEQUENCE</scope>
    <source>
        <strain evidence="1">2697</strain>
    </source>
</reference>
<name>A0ACC6KUB7_9SPHI</name>
<protein>
    <submittedName>
        <fullName evidence="1">Uncharacterized protein</fullName>
    </submittedName>
</protein>